<accession>A0A3G5FHZ5</accession>
<evidence type="ECO:0000256" key="1">
    <source>
        <dbReference type="ARBA" id="ARBA00010062"/>
    </source>
</evidence>
<organism evidence="4 6">
    <name type="scientific">Tetragenococcus halophilus</name>
    <name type="common">Pediococcus halophilus</name>
    <dbReference type="NCBI Taxonomy" id="51669"/>
    <lineage>
        <taxon>Bacteria</taxon>
        <taxon>Bacillati</taxon>
        <taxon>Bacillota</taxon>
        <taxon>Bacilli</taxon>
        <taxon>Lactobacillales</taxon>
        <taxon>Enterococcaceae</taxon>
        <taxon>Tetragenococcus</taxon>
    </lineage>
</organism>
<dbReference type="InterPro" id="IPR051010">
    <property type="entry name" value="BCAA_transport"/>
</dbReference>
<dbReference type="InterPro" id="IPR028081">
    <property type="entry name" value="Leu-bd"/>
</dbReference>
<gene>
    <name evidence="4" type="ORF">C7H83_05460</name>
    <name evidence="5" type="ORF">GLW17_03775</name>
</gene>
<dbReference type="Proteomes" id="UP000280475">
    <property type="component" value="Chromosome"/>
</dbReference>
<evidence type="ECO:0000313" key="7">
    <source>
        <dbReference type="Proteomes" id="UP000427886"/>
    </source>
</evidence>
<dbReference type="Proteomes" id="UP000427886">
    <property type="component" value="Chromosome"/>
</dbReference>
<name>A0A3G5FHZ5_TETHA</name>
<protein>
    <submittedName>
        <fullName evidence="4 5">ABC transporter substrate-binding protein</fullName>
    </submittedName>
</protein>
<evidence type="ECO:0000313" key="6">
    <source>
        <dbReference type="Proteomes" id="UP000280475"/>
    </source>
</evidence>
<dbReference type="PANTHER" id="PTHR30483">
    <property type="entry name" value="LEUCINE-SPECIFIC-BINDING PROTEIN"/>
    <property type="match status" value="1"/>
</dbReference>
<dbReference type="PANTHER" id="PTHR30483:SF6">
    <property type="entry name" value="PERIPLASMIC BINDING PROTEIN OF ABC TRANSPORTER FOR NATURAL AMINO ACIDS"/>
    <property type="match status" value="1"/>
</dbReference>
<dbReference type="Pfam" id="PF13458">
    <property type="entry name" value="Peripla_BP_6"/>
    <property type="match status" value="1"/>
</dbReference>
<dbReference type="InterPro" id="IPR028082">
    <property type="entry name" value="Peripla_BP_I"/>
</dbReference>
<dbReference type="CDD" id="cd06347">
    <property type="entry name" value="PBP1_ABC_LivK_ligand_binding-like"/>
    <property type="match status" value="1"/>
</dbReference>
<dbReference type="Gene3D" id="3.40.50.2300">
    <property type="match status" value="2"/>
</dbReference>
<dbReference type="SUPFAM" id="SSF53822">
    <property type="entry name" value="Periplasmic binding protein-like I"/>
    <property type="match status" value="1"/>
</dbReference>
<reference evidence="4 6" key="1">
    <citation type="journal article" date="2012" name="Int. J. Syst. Evol. Microbiol.">
        <title>Characterization of Tetragenococcus strains from sugar thick juice reveals a novel species, Tetragenococcus osmophilus sp. nov., and divides Tetragenococcus halophilus into two subspecies, T. halophilus subsp. halophilus subsp. nov. and T. halophilus subsp. flandriensis subsp. nov.</title>
        <authorList>
            <person name="Juste A."/>
            <person name="Van Trappen S."/>
            <person name="Verreth C."/>
            <person name="Cleenwerck I."/>
            <person name="De Vos P."/>
            <person name="Lievens B."/>
            <person name="Willems K.A."/>
        </authorList>
    </citation>
    <scope>NUCLEOTIDE SEQUENCE [LARGE SCALE GENOMIC DNA]</scope>
    <source>
        <strain evidence="4 6">LMG 26042</strain>
    </source>
</reference>
<proteinExistence type="inferred from homology"/>
<comment type="similarity">
    <text evidence="1">Belongs to the leucine-binding protein family.</text>
</comment>
<evidence type="ECO:0000256" key="2">
    <source>
        <dbReference type="ARBA" id="ARBA00022729"/>
    </source>
</evidence>
<dbReference type="EMBL" id="CP046246">
    <property type="protein sequence ID" value="QGP76018.1"/>
    <property type="molecule type" value="Genomic_DNA"/>
</dbReference>
<evidence type="ECO:0000259" key="3">
    <source>
        <dbReference type="Pfam" id="PF13458"/>
    </source>
</evidence>
<keyword evidence="2" id="KW-0732">Signal</keyword>
<sequence>MKKWEEYMMKMKRWFLGVVSFSAVFISACSSGGGRQEGNTAEDDEAINIGSMFELTGSASGYGTTQANAVQMAADEINDDGGIDGQEINIEEYDTQSDEAEAASIATRLSTRDNAVAMIGPALTGPMQASIPNANEAQVPLISPSATDDGVLTDEDGNVEPYAYRTGFTNSFQGGALANFANDELDAKKAVILGDNSSDYATGLTDEFTEAFDGEIVSVENFSEGQNDFNAELTNIEQMDFDVLFVPGYYEEGGPIINQAREMGIDQPILGPDGFGNDIIYDLASPENMNDIYHTSHFVLTSDDPDTQDFVSNYRENFDTEPDMFAGLAYDTVYLLKQAIEETGSTNSADINRGLENIEDFEGITGTFTFDEMHDPIKTVSIIEVQDGEEVGTSEVEPDQ</sequence>
<feature type="domain" description="Leucine-binding protein" evidence="3">
    <location>
        <begin position="47"/>
        <end position="388"/>
    </location>
</feature>
<reference evidence="4" key="2">
    <citation type="submission" date="2018-03" db="EMBL/GenBank/DDBJ databases">
        <authorList>
            <person name="Jeon C.O."/>
        </authorList>
    </citation>
    <scope>NUCLEOTIDE SEQUENCE</scope>
    <source>
        <strain evidence="4">LMG 26042</strain>
    </source>
</reference>
<dbReference type="EMBL" id="CP027768">
    <property type="protein sequence ID" value="AYW49952.1"/>
    <property type="molecule type" value="Genomic_DNA"/>
</dbReference>
<dbReference type="KEGG" id="tey:GLW17_03775"/>
<dbReference type="AlphaFoldDB" id="A0A3G5FHZ5"/>
<dbReference type="PROSITE" id="PS51257">
    <property type="entry name" value="PROKAR_LIPOPROTEIN"/>
    <property type="match status" value="1"/>
</dbReference>
<evidence type="ECO:0000313" key="4">
    <source>
        <dbReference type="EMBL" id="AYW49952.1"/>
    </source>
</evidence>
<reference evidence="5 7" key="3">
    <citation type="submission" date="2019-11" db="EMBL/GenBank/DDBJ databases">
        <authorList>
            <person name="Kim E."/>
            <person name="Lee J."/>
            <person name="Jeon K."/>
            <person name="Lee Y."/>
        </authorList>
    </citation>
    <scope>NUCLEOTIDE SEQUENCE [LARGE SCALE GENOMIC DNA]</scope>
    <source>
        <strain evidence="5 7">YJ1</strain>
    </source>
</reference>
<evidence type="ECO:0000313" key="5">
    <source>
        <dbReference type="EMBL" id="QGP76018.1"/>
    </source>
</evidence>